<dbReference type="InterPro" id="IPR015712">
    <property type="entry name" value="DNA-dir_RNA_pol_su2"/>
</dbReference>
<feature type="non-terminal residue" evidence="9">
    <location>
        <position position="813"/>
    </location>
</feature>
<evidence type="ECO:0000256" key="3">
    <source>
        <dbReference type="ARBA" id="ARBA00022478"/>
    </source>
</evidence>
<dbReference type="PANTHER" id="PTHR20856">
    <property type="entry name" value="DNA-DIRECTED RNA POLYMERASE I SUBUNIT 2"/>
    <property type="match status" value="1"/>
</dbReference>
<comment type="similarity">
    <text evidence="1">Belongs to the RNA polymerase beta chain family.</text>
</comment>
<evidence type="ECO:0000313" key="9">
    <source>
        <dbReference type="EMBL" id="CCC94682.1"/>
    </source>
</evidence>
<dbReference type="GO" id="GO:0003677">
    <property type="term" value="F:DNA binding"/>
    <property type="evidence" value="ECO:0007669"/>
    <property type="project" value="InterPro"/>
</dbReference>
<feature type="compositionally biased region" description="Polar residues" evidence="7">
    <location>
        <begin position="9"/>
        <end position="22"/>
    </location>
</feature>
<keyword evidence="5" id="KW-0548">Nucleotidyltransferase</keyword>
<evidence type="ECO:0000259" key="8">
    <source>
        <dbReference type="Pfam" id="PF04563"/>
    </source>
</evidence>
<gene>
    <name evidence="9" type="ORF">TCIL3000_11_620</name>
</gene>
<evidence type="ECO:0000256" key="5">
    <source>
        <dbReference type="ARBA" id="ARBA00022695"/>
    </source>
</evidence>
<evidence type="ECO:0000256" key="7">
    <source>
        <dbReference type="SAM" id="MobiDB-lite"/>
    </source>
</evidence>
<sequence>MSFVGECSLSGSRSSTCGETNTSGRSGGSSRKPLARQRRRERVAPPPEPMKAMEKLQLVRCSLTRLRYLCERYRHMMTLDTTDNGELQNFFRSLSDHMTELEHNPRAIGKSIGKGPRHLLHMNRLVKSLLNEATTLLPRCEERMRSLESTYKGLGYHQLQDVCRELEGLQVLLSRAPSEMLSTRSTELLFNLVSIHVDDFDSLSNQRLQSFVREVCNEGALPTYAVKNTEQSEVAVGLVSVFPIEVAIGVFPGKSARIVIQHAHHNLHKIESRILKALQVLEGTSVPDDEAWERQRRELKILQDRVKESLGDLDRIKSRWTADEEDIFKRASSKEQSLLILMETKQARELAVVEEVQVLHDHTVRACLLFASPQYCRWHGETYSQPCHVRIGYKFIGDDGTGSGRVRVQKISVLMPEFYTVMKQQGVSPSVYDQYTYLVPSQYEMWVGLAEFPEMVMSARCPLRGLDPRNDYPRAMEEQKEVGGYFVMHGGERLLRTLVVQRANVPINVERKRFSVRDASLASKAIFIRCKRPSGLSVLNYFYYSTTGQVIFSFSRKVVWQIPASLLLFSMNCRQHSSIDIFRLLTIGIGNVGSTHAARVEAFLQHHYSSSYGNLVSYLDFLAVLGFMYRNYHAISNSFRLLPQYQSLFQGHHDSWYGLFLLRRHVLPHLNVDEPTPDLAPGATLKEIHEWLTPKLVEELNTKFDAIIAIIRQLFGFYLGITGHQGNDVLSYQEAFTVSQVLIGGFEVCLSRLLKVLTYRMATSMPSTLFSQILRITKMDGKGNGRIFEQLKEHTEVSARRTGSDGLATLNRL</sequence>
<accession>G0UZ63</accession>
<proteinExistence type="inferred from homology"/>
<dbReference type="GO" id="GO:0006351">
    <property type="term" value="P:DNA-templated transcription"/>
    <property type="evidence" value="ECO:0007669"/>
    <property type="project" value="InterPro"/>
</dbReference>
<dbReference type="AlphaFoldDB" id="G0UZ63"/>
<dbReference type="GO" id="GO:0003899">
    <property type="term" value="F:DNA-directed RNA polymerase activity"/>
    <property type="evidence" value="ECO:0007669"/>
    <property type="project" value="UniProtKB-EC"/>
</dbReference>
<dbReference type="EC" id="2.7.7.6" evidence="2"/>
<dbReference type="VEuPathDB" id="TriTrypDB:TcIL3000.11.620"/>
<evidence type="ECO:0000256" key="1">
    <source>
        <dbReference type="ARBA" id="ARBA00006835"/>
    </source>
</evidence>
<protein>
    <recommendedName>
        <fullName evidence="2">DNA-directed RNA polymerase</fullName>
        <ecNumber evidence="2">2.7.7.6</ecNumber>
    </recommendedName>
</protein>
<dbReference type="SUPFAM" id="SSF64484">
    <property type="entry name" value="beta and beta-prime subunits of DNA dependent RNA-polymerase"/>
    <property type="match status" value="1"/>
</dbReference>
<dbReference type="Pfam" id="PF04563">
    <property type="entry name" value="RNA_pol_Rpb2_1"/>
    <property type="match status" value="1"/>
</dbReference>
<dbReference type="InterPro" id="IPR007644">
    <property type="entry name" value="RNA_pol_bsu_protrusion"/>
</dbReference>
<feature type="region of interest" description="Disordered" evidence="7">
    <location>
        <begin position="1"/>
        <end position="50"/>
    </location>
</feature>
<reference evidence="9" key="1">
    <citation type="journal article" date="2012" name="Proc. Natl. Acad. Sci. U.S.A.">
        <title>Antigenic diversity is generated by distinct evolutionary mechanisms in African trypanosome species.</title>
        <authorList>
            <person name="Jackson A.P."/>
            <person name="Berry A."/>
            <person name="Aslett M."/>
            <person name="Allison H.C."/>
            <person name="Burton P."/>
            <person name="Vavrova-Anderson J."/>
            <person name="Brown R."/>
            <person name="Browne H."/>
            <person name="Corton N."/>
            <person name="Hauser H."/>
            <person name="Gamble J."/>
            <person name="Gilderthorp R."/>
            <person name="Marcello L."/>
            <person name="McQuillan J."/>
            <person name="Otto T.D."/>
            <person name="Quail M.A."/>
            <person name="Sanders M.J."/>
            <person name="van Tonder A."/>
            <person name="Ginger M.L."/>
            <person name="Field M.C."/>
            <person name="Barry J.D."/>
            <person name="Hertz-Fowler C."/>
            <person name="Berriman M."/>
        </authorList>
    </citation>
    <scope>NUCLEOTIDE SEQUENCE</scope>
    <source>
        <strain evidence="9">IL3000</strain>
    </source>
</reference>
<keyword evidence="4" id="KW-0808">Transferase</keyword>
<feature type="domain" description="RNA polymerase beta subunit protrusion" evidence="8">
    <location>
        <begin position="372"/>
        <end position="761"/>
    </location>
</feature>
<organism evidence="9">
    <name type="scientific">Trypanosoma congolense (strain IL3000)</name>
    <dbReference type="NCBI Taxonomy" id="1068625"/>
    <lineage>
        <taxon>Eukaryota</taxon>
        <taxon>Discoba</taxon>
        <taxon>Euglenozoa</taxon>
        <taxon>Kinetoplastea</taxon>
        <taxon>Metakinetoplastina</taxon>
        <taxon>Trypanosomatida</taxon>
        <taxon>Trypanosomatidae</taxon>
        <taxon>Trypanosoma</taxon>
        <taxon>Nannomonas</taxon>
    </lineage>
</organism>
<dbReference type="EMBL" id="HE575324">
    <property type="protein sequence ID" value="CCC94682.1"/>
    <property type="molecule type" value="Genomic_DNA"/>
</dbReference>
<evidence type="ECO:0000256" key="4">
    <source>
        <dbReference type="ARBA" id="ARBA00022679"/>
    </source>
</evidence>
<name>G0UZ63_TRYCI</name>
<dbReference type="GO" id="GO:0032549">
    <property type="term" value="F:ribonucleoside binding"/>
    <property type="evidence" value="ECO:0007669"/>
    <property type="project" value="InterPro"/>
</dbReference>
<evidence type="ECO:0000256" key="2">
    <source>
        <dbReference type="ARBA" id="ARBA00012418"/>
    </source>
</evidence>
<dbReference type="Gene3D" id="3.90.1110.10">
    <property type="entry name" value="RNA polymerase Rpb2, domain 2"/>
    <property type="match status" value="1"/>
</dbReference>
<dbReference type="InterPro" id="IPR037034">
    <property type="entry name" value="RNA_pol_Rpb2_2_sf"/>
</dbReference>
<keyword evidence="6" id="KW-0804">Transcription</keyword>
<dbReference type="GO" id="GO:0000428">
    <property type="term" value="C:DNA-directed RNA polymerase complex"/>
    <property type="evidence" value="ECO:0007669"/>
    <property type="project" value="UniProtKB-KW"/>
</dbReference>
<keyword evidence="3" id="KW-0240">DNA-directed RNA polymerase</keyword>
<evidence type="ECO:0000256" key="6">
    <source>
        <dbReference type="ARBA" id="ARBA00023163"/>
    </source>
</evidence>